<evidence type="ECO:0000256" key="2">
    <source>
        <dbReference type="SAM" id="MobiDB-lite"/>
    </source>
</evidence>
<feature type="coiled-coil region" evidence="1">
    <location>
        <begin position="171"/>
        <end position="198"/>
    </location>
</feature>
<proteinExistence type="predicted"/>
<evidence type="ECO:0000256" key="1">
    <source>
        <dbReference type="SAM" id="Coils"/>
    </source>
</evidence>
<dbReference type="KEGG" id="muo:115461801"/>
<name>A0A6P7XC22_9AMPH</name>
<keyword evidence="3" id="KW-1133">Transmembrane helix</keyword>
<dbReference type="GO" id="GO:0005886">
    <property type="term" value="C:plasma membrane"/>
    <property type="evidence" value="ECO:0007669"/>
    <property type="project" value="InterPro"/>
</dbReference>
<evidence type="ECO:0000313" key="4">
    <source>
        <dbReference type="Proteomes" id="UP000515156"/>
    </source>
</evidence>
<dbReference type="InParanoid" id="A0A6P7XC22"/>
<feature type="compositionally biased region" description="Polar residues" evidence="2">
    <location>
        <begin position="24"/>
        <end position="40"/>
    </location>
</feature>
<keyword evidence="3" id="KW-0472">Membrane</keyword>
<organism evidence="4 5">
    <name type="scientific">Microcaecilia unicolor</name>
    <dbReference type="NCBI Taxonomy" id="1415580"/>
    <lineage>
        <taxon>Eukaryota</taxon>
        <taxon>Metazoa</taxon>
        <taxon>Chordata</taxon>
        <taxon>Craniata</taxon>
        <taxon>Vertebrata</taxon>
        <taxon>Euteleostomi</taxon>
        <taxon>Amphibia</taxon>
        <taxon>Gymnophiona</taxon>
        <taxon>Siphonopidae</taxon>
        <taxon>Microcaecilia</taxon>
    </lineage>
</organism>
<dbReference type="PANTHER" id="PTHR15028:SF6">
    <property type="entry name" value="B-CELL DIFFERENTIATION ANTIGEN CD72"/>
    <property type="match status" value="1"/>
</dbReference>
<accession>A0A6P7XC22</accession>
<feature type="transmembrane region" description="Helical" evidence="3">
    <location>
        <begin position="130"/>
        <end position="158"/>
    </location>
</feature>
<feature type="compositionally biased region" description="Basic and acidic residues" evidence="2">
    <location>
        <begin position="41"/>
        <end position="51"/>
    </location>
</feature>
<evidence type="ECO:0000313" key="5">
    <source>
        <dbReference type="RefSeq" id="XP_030047704.1"/>
    </source>
</evidence>
<keyword evidence="4" id="KW-1185">Reference proteome</keyword>
<dbReference type="InterPro" id="IPR039689">
    <property type="entry name" value="CD72"/>
</dbReference>
<keyword evidence="3" id="KW-0812">Transmembrane</keyword>
<dbReference type="PANTHER" id="PTHR15028">
    <property type="entry name" value="CD72-RELATED"/>
    <property type="match status" value="1"/>
</dbReference>
<keyword evidence="1" id="KW-0175">Coiled coil</keyword>
<protein>
    <submittedName>
        <fullName evidence="5">C-type lectin domain family 12 member B-like</fullName>
    </submittedName>
</protein>
<dbReference type="GO" id="GO:0004888">
    <property type="term" value="F:transmembrane signaling receptor activity"/>
    <property type="evidence" value="ECO:0007669"/>
    <property type="project" value="InterPro"/>
</dbReference>
<dbReference type="Proteomes" id="UP000515156">
    <property type="component" value="Chromosome 2"/>
</dbReference>
<feature type="region of interest" description="Disordered" evidence="2">
    <location>
        <begin position="1"/>
        <end position="51"/>
    </location>
</feature>
<dbReference type="AlphaFoldDB" id="A0A6P7XC22"/>
<dbReference type="GeneID" id="115461801"/>
<reference evidence="5" key="1">
    <citation type="submission" date="2025-08" db="UniProtKB">
        <authorList>
            <consortium name="RefSeq"/>
        </authorList>
    </citation>
    <scope>IDENTIFICATION</scope>
</reference>
<dbReference type="OrthoDB" id="8953283at2759"/>
<gene>
    <name evidence="5" type="primary">LOC115461801</name>
</gene>
<evidence type="ECO:0000256" key="3">
    <source>
        <dbReference type="SAM" id="Phobius"/>
    </source>
</evidence>
<dbReference type="RefSeq" id="XP_030047704.1">
    <property type="nucleotide sequence ID" value="XM_030191844.1"/>
</dbReference>
<sequence>MRKFSPPMQLGSEQEDEDEEITYKNIQEPWNSELNATPEPSRTEKEETLQNQFPKKEKWRLCLEREEKLQNQIRKEEKWRLCLEREGLIAGSKQKEEDEEITYKNIQEPWKSELNATPEPSRTKKEGFSVLKICVSHILLILLVACVCLLATSIALGVQLMQVSQKMSEGHEILNRKLKNSEKERDQLNSDLAKLAKEFDDCSLIECCPRRWKLIYGKCIHFSTWRDVWAMNDTCKDENSLLLTFSKQDSQIQEYIKQNCNTHWAFIWPDYLCVWRDGSLRIYYLINKNGEIHEQSNVGFLYRWICEKDTDKLTFQGNFSSEALRNKDCIWKK</sequence>